<dbReference type="InterPro" id="IPR036388">
    <property type="entry name" value="WH-like_DNA-bd_sf"/>
</dbReference>
<protein>
    <recommendedName>
        <fullName evidence="3">Resolvase HTH domain-containing protein</fullName>
    </recommendedName>
</protein>
<reference evidence="1 2" key="1">
    <citation type="submission" date="2014-06" db="EMBL/GenBank/DDBJ databases">
        <authorList>
            <person name="Ju J."/>
            <person name="Zhang J."/>
        </authorList>
    </citation>
    <scope>NUCLEOTIDE SEQUENCE [LARGE SCALE GENOMIC DNA]</scope>
    <source>
        <strain evidence="1">DmL_050</strain>
    </source>
</reference>
<dbReference type="SUPFAM" id="SSF46689">
    <property type="entry name" value="Homeodomain-like"/>
    <property type="match status" value="1"/>
</dbReference>
<dbReference type="SUPFAM" id="SSF88659">
    <property type="entry name" value="Sigma3 and sigma4 domains of RNA polymerase sigma factors"/>
    <property type="match status" value="1"/>
</dbReference>
<dbReference type="Proteomes" id="UP000195072">
    <property type="component" value="Unassembled WGS sequence"/>
</dbReference>
<accession>A0A252EDE0</accession>
<dbReference type="InterPro" id="IPR009057">
    <property type="entry name" value="Homeodomain-like_sf"/>
</dbReference>
<name>A0A252EDE0_9PROT</name>
<evidence type="ECO:0008006" key="3">
    <source>
        <dbReference type="Google" id="ProtNLM"/>
    </source>
</evidence>
<dbReference type="EMBL" id="JOOZ01000178">
    <property type="protein sequence ID" value="OUL64501.1"/>
    <property type="molecule type" value="Genomic_DNA"/>
</dbReference>
<dbReference type="RefSeq" id="WP_086898857.1">
    <property type="nucleotide sequence ID" value="NZ_JOOZ01000178.1"/>
</dbReference>
<dbReference type="Gene3D" id="1.10.10.10">
    <property type="entry name" value="Winged helix-like DNA-binding domain superfamily/Winged helix DNA-binding domain"/>
    <property type="match status" value="1"/>
</dbReference>
<evidence type="ECO:0000313" key="1">
    <source>
        <dbReference type="EMBL" id="OUL64501.1"/>
    </source>
</evidence>
<sequence>MAGLPKLERLTDEQRASVIAEYLAGTSCEDLAKKYGYSAPQLARYVRLKAPAGQYRGANRSTVTDEQAKRAIAMLKQGMKRKEIAYNLDISVGVLYRAIKRHEAECVMQAGRPRHETIALVADGIRRGLSHRDIARQLGIAQSTVKKNYYKAALALLSDTQKPVLPAPQPKSTVTARLKLSSEPLPFGHAIPVNAMWRGLERWRDGVRA</sequence>
<dbReference type="Gene3D" id="1.10.10.60">
    <property type="entry name" value="Homeodomain-like"/>
    <property type="match status" value="1"/>
</dbReference>
<dbReference type="InterPro" id="IPR013324">
    <property type="entry name" value="RNA_pol_sigma_r3/r4-like"/>
</dbReference>
<comment type="caution">
    <text evidence="1">The sequence shown here is derived from an EMBL/GenBank/DDBJ whole genome shotgun (WGS) entry which is preliminary data.</text>
</comment>
<dbReference type="AlphaFoldDB" id="A0A252EDE0"/>
<evidence type="ECO:0000313" key="2">
    <source>
        <dbReference type="Proteomes" id="UP000195072"/>
    </source>
</evidence>
<gene>
    <name evidence="1" type="ORF">HK16_04905</name>
</gene>
<organism evidence="1 2">
    <name type="scientific">Acetobacter senegalensis</name>
    <dbReference type="NCBI Taxonomy" id="446692"/>
    <lineage>
        <taxon>Bacteria</taxon>
        <taxon>Pseudomonadati</taxon>
        <taxon>Pseudomonadota</taxon>
        <taxon>Alphaproteobacteria</taxon>
        <taxon>Acetobacterales</taxon>
        <taxon>Acetobacteraceae</taxon>
        <taxon>Acetobacter</taxon>
    </lineage>
</organism>
<proteinExistence type="predicted"/>